<protein>
    <submittedName>
        <fullName evidence="1">Uncharacterized protein</fullName>
    </submittedName>
</protein>
<evidence type="ECO:0000313" key="1">
    <source>
        <dbReference type="EMBL" id="AYD75926.1"/>
    </source>
</evidence>
<name>A0A678W391_9VIRU</name>
<organism evidence="1">
    <name type="scientific">Pseudo-nitzschia multiseries DNA virus</name>
    <dbReference type="NCBI Taxonomy" id="2364897"/>
    <lineage>
        <taxon>Viruses</taxon>
    </lineage>
</organism>
<dbReference type="EMBL" id="MG841150">
    <property type="protein sequence ID" value="AYD75926.1"/>
    <property type="molecule type" value="Genomic_DNA"/>
</dbReference>
<accession>A0A678W391</accession>
<reference evidence="1" key="1">
    <citation type="submission" date="2018-01" db="EMBL/GenBank/DDBJ databases">
        <title>A diatom virus reveals a new lineage of giant single stranded DNA viruses originating from double stranded DNA phage.</title>
        <authorList>
            <person name="Carlson M.C.G."/>
            <person name="Frischkorn K.R."/>
            <person name="Brumfield S."/>
            <person name="Rocap G."/>
        </authorList>
    </citation>
    <scope>NUCLEOTIDE SEQUENCE</scope>
    <source>
        <strain evidence="1">PmDNAV1</strain>
    </source>
</reference>
<sequence>METGGGAIRALVTADFSNVTYRFIDEPVETLTLDGNDYSGVGDGVAFSGVPSAGGLQAGRFNFTIPSAALVLDEDAEDPTTVLSSIYDEDYKDREIDLDYAIFTSAPGEFVGIVPGISGRMVSAPLRIDPAEQSAILTLECQTLGQDFRRTNGGVRGSAHVRRFYASDEFGDFVVKAVTDKTARWGFAGDGVRGTSGSGTRYEDRGTYTVLR</sequence>
<gene>
    <name evidence="1" type="ORF">PmDNAV1_gp42</name>
</gene>
<proteinExistence type="predicted"/>